<gene>
    <name evidence="1" type="ORF">S01H1_75247</name>
</gene>
<sequence length="95" mass="10968">MAWTEGCRQLLDAGWDSVGSFGIEVIDAEWDTICDVMREVCRELECEVEWFFRDAFTPRKNYLMIVRFYNIVPPLTIEGATEAITARLREAEAVT</sequence>
<evidence type="ECO:0000313" key="1">
    <source>
        <dbReference type="EMBL" id="GAG48106.1"/>
    </source>
</evidence>
<protein>
    <submittedName>
        <fullName evidence="1">Uncharacterized protein</fullName>
    </submittedName>
</protein>
<dbReference type="EMBL" id="BARS01050398">
    <property type="protein sequence ID" value="GAG48106.1"/>
    <property type="molecule type" value="Genomic_DNA"/>
</dbReference>
<reference evidence="1" key="1">
    <citation type="journal article" date="2014" name="Front. Microbiol.">
        <title>High frequency of phylogenetically diverse reductive dehalogenase-homologous genes in deep subseafloor sedimentary metagenomes.</title>
        <authorList>
            <person name="Kawai M."/>
            <person name="Futagami T."/>
            <person name="Toyoda A."/>
            <person name="Takaki Y."/>
            <person name="Nishi S."/>
            <person name="Hori S."/>
            <person name="Arai W."/>
            <person name="Tsubouchi T."/>
            <person name="Morono Y."/>
            <person name="Uchiyama I."/>
            <person name="Ito T."/>
            <person name="Fujiyama A."/>
            <person name="Inagaki F."/>
            <person name="Takami H."/>
        </authorList>
    </citation>
    <scope>NUCLEOTIDE SEQUENCE</scope>
    <source>
        <strain evidence="1">Expedition CK06-06</strain>
    </source>
</reference>
<organism evidence="1">
    <name type="scientific">marine sediment metagenome</name>
    <dbReference type="NCBI Taxonomy" id="412755"/>
    <lineage>
        <taxon>unclassified sequences</taxon>
        <taxon>metagenomes</taxon>
        <taxon>ecological metagenomes</taxon>
    </lineage>
</organism>
<proteinExistence type="predicted"/>
<comment type="caution">
    <text evidence="1">The sequence shown here is derived from an EMBL/GenBank/DDBJ whole genome shotgun (WGS) entry which is preliminary data.</text>
</comment>
<dbReference type="AlphaFoldDB" id="X0ZIH1"/>
<name>X0ZIH1_9ZZZZ</name>
<accession>X0ZIH1</accession>